<dbReference type="SMART" id="SM00342">
    <property type="entry name" value="HTH_ARAC"/>
    <property type="match status" value="1"/>
</dbReference>
<dbReference type="STRING" id="1610491.AAV94_06320"/>
<dbReference type="InterPro" id="IPR050204">
    <property type="entry name" value="AraC_XylS_family_regulators"/>
</dbReference>
<accession>A0A0U1Q0A0</accession>
<dbReference type="Proteomes" id="UP000050580">
    <property type="component" value="Unassembled WGS sequence"/>
</dbReference>
<evidence type="ECO:0000259" key="4">
    <source>
        <dbReference type="PROSITE" id="PS01124"/>
    </source>
</evidence>
<evidence type="ECO:0000313" key="5">
    <source>
        <dbReference type="EMBL" id="KKW68189.1"/>
    </source>
</evidence>
<evidence type="ECO:0000256" key="2">
    <source>
        <dbReference type="ARBA" id="ARBA00023125"/>
    </source>
</evidence>
<organism evidence="5 6">
    <name type="scientific">Lampropedia cohaerens</name>
    <dbReference type="NCBI Taxonomy" id="1610491"/>
    <lineage>
        <taxon>Bacteria</taxon>
        <taxon>Pseudomonadati</taxon>
        <taxon>Pseudomonadota</taxon>
        <taxon>Betaproteobacteria</taxon>
        <taxon>Burkholderiales</taxon>
        <taxon>Comamonadaceae</taxon>
        <taxon>Lampropedia</taxon>
    </lineage>
</organism>
<dbReference type="InterPro" id="IPR009057">
    <property type="entry name" value="Homeodomain-like_sf"/>
</dbReference>
<dbReference type="PANTHER" id="PTHR46796:SF6">
    <property type="entry name" value="ARAC SUBFAMILY"/>
    <property type="match status" value="1"/>
</dbReference>
<keyword evidence="6" id="KW-1185">Reference proteome</keyword>
<dbReference type="AlphaFoldDB" id="A0A0U1Q0A0"/>
<keyword evidence="3" id="KW-0804">Transcription</keyword>
<reference evidence="5 6" key="1">
    <citation type="submission" date="2015-05" db="EMBL/GenBank/DDBJ databases">
        <title>Draft genome sequence of Lampropedia sp. CT6, isolated from the microbial mat of a hot water spring, located at Manikaran, India.</title>
        <authorList>
            <person name="Tripathi C."/>
            <person name="Rani P."/>
            <person name="Mahato N.K."/>
            <person name="Lal R."/>
        </authorList>
    </citation>
    <scope>NUCLEOTIDE SEQUENCE [LARGE SCALE GENOMIC DNA]</scope>
    <source>
        <strain evidence="5 6">CT6</strain>
    </source>
</reference>
<keyword evidence="1" id="KW-0805">Transcription regulation</keyword>
<keyword evidence="2" id="KW-0238">DNA-binding</keyword>
<dbReference type="Pfam" id="PF14525">
    <property type="entry name" value="AraC_binding_2"/>
    <property type="match status" value="1"/>
</dbReference>
<evidence type="ECO:0000256" key="1">
    <source>
        <dbReference type="ARBA" id="ARBA00023015"/>
    </source>
</evidence>
<evidence type="ECO:0000313" key="6">
    <source>
        <dbReference type="Proteomes" id="UP000050580"/>
    </source>
</evidence>
<comment type="caution">
    <text evidence="5">The sequence shown here is derived from an EMBL/GenBank/DDBJ whole genome shotgun (WGS) entry which is preliminary data.</text>
</comment>
<protein>
    <recommendedName>
        <fullName evidence="4">HTH araC/xylS-type domain-containing protein</fullName>
    </recommendedName>
</protein>
<evidence type="ECO:0000256" key="3">
    <source>
        <dbReference type="ARBA" id="ARBA00023163"/>
    </source>
</evidence>
<name>A0A0U1Q0A0_9BURK</name>
<dbReference type="GO" id="GO:0043565">
    <property type="term" value="F:sequence-specific DNA binding"/>
    <property type="evidence" value="ECO:0007669"/>
    <property type="project" value="InterPro"/>
</dbReference>
<feature type="domain" description="HTH araC/xylS-type" evidence="4">
    <location>
        <begin position="166"/>
        <end position="267"/>
    </location>
</feature>
<dbReference type="InterPro" id="IPR035418">
    <property type="entry name" value="AraC-bd_2"/>
</dbReference>
<dbReference type="PANTHER" id="PTHR46796">
    <property type="entry name" value="HTH-TYPE TRANSCRIPTIONAL ACTIVATOR RHAS-RELATED"/>
    <property type="match status" value="1"/>
</dbReference>
<dbReference type="SUPFAM" id="SSF46689">
    <property type="entry name" value="Homeodomain-like"/>
    <property type="match status" value="1"/>
</dbReference>
<dbReference type="Gene3D" id="1.10.10.60">
    <property type="entry name" value="Homeodomain-like"/>
    <property type="match status" value="1"/>
</dbReference>
<dbReference type="EMBL" id="LBNQ01000022">
    <property type="protein sequence ID" value="KKW68189.1"/>
    <property type="molecule type" value="Genomic_DNA"/>
</dbReference>
<dbReference type="PROSITE" id="PS01124">
    <property type="entry name" value="HTH_ARAC_FAMILY_2"/>
    <property type="match status" value="1"/>
</dbReference>
<dbReference type="InterPro" id="IPR018060">
    <property type="entry name" value="HTH_AraC"/>
</dbReference>
<sequence length="273" mass="30743">MITVTSPQGLEFTRIHASPQTMAGKLSPQPYSLWISIVDADSVALRHKGRTIRIHRGDIMFGSTGTDASLSIDSDFEMLYIKVPRTLLHHRLLNPTLLGVGHLSASEALNDVFARFLTCVSKNLEGITAHSMRPIEVTVLEFLVSSIAPHTMIEAFGSSGKLMHYQQICDSIENQLKEPNLNLGTIAQQEGVSPRYIQKLFEMAGTSFSQYVRERRLEHCRSELLSKEHRHLSISDICFRWGFNDAAHFSRSFRIQYNESPRACRQAVFPQAA</sequence>
<dbReference type="Pfam" id="PF12833">
    <property type="entry name" value="HTH_18"/>
    <property type="match status" value="1"/>
</dbReference>
<proteinExistence type="predicted"/>
<dbReference type="GO" id="GO:0003700">
    <property type="term" value="F:DNA-binding transcription factor activity"/>
    <property type="evidence" value="ECO:0007669"/>
    <property type="project" value="InterPro"/>
</dbReference>
<gene>
    <name evidence="5" type="ORF">AAV94_06320</name>
</gene>